<feature type="domain" description="EamA" evidence="8">
    <location>
        <begin position="31"/>
        <end position="164"/>
    </location>
</feature>
<dbReference type="EMBL" id="FMZC01000017">
    <property type="protein sequence ID" value="SDE44387.1"/>
    <property type="molecule type" value="Genomic_DNA"/>
</dbReference>
<feature type="region of interest" description="Disordered" evidence="6">
    <location>
        <begin position="1"/>
        <end position="23"/>
    </location>
</feature>
<dbReference type="STRING" id="187868.SAMN05192589_11786"/>
<dbReference type="GO" id="GO:0016020">
    <property type="term" value="C:membrane"/>
    <property type="evidence" value="ECO:0007669"/>
    <property type="project" value="UniProtKB-SubCell"/>
</dbReference>
<feature type="transmembrane region" description="Helical" evidence="7">
    <location>
        <begin position="182"/>
        <end position="200"/>
    </location>
</feature>
<evidence type="ECO:0000256" key="3">
    <source>
        <dbReference type="ARBA" id="ARBA00022692"/>
    </source>
</evidence>
<feature type="transmembrane region" description="Helical" evidence="7">
    <location>
        <begin position="96"/>
        <end position="117"/>
    </location>
</feature>
<comment type="subcellular location">
    <subcellularLocation>
        <location evidence="1">Membrane</location>
        <topology evidence="1">Multi-pass membrane protein</topology>
    </subcellularLocation>
</comment>
<dbReference type="PANTHER" id="PTHR32322">
    <property type="entry name" value="INNER MEMBRANE TRANSPORTER"/>
    <property type="match status" value="1"/>
</dbReference>
<proteinExistence type="inferred from homology"/>
<dbReference type="PANTHER" id="PTHR32322:SF2">
    <property type="entry name" value="EAMA DOMAIN-CONTAINING PROTEIN"/>
    <property type="match status" value="1"/>
</dbReference>
<feature type="transmembrane region" description="Helical" evidence="7">
    <location>
        <begin position="212"/>
        <end position="233"/>
    </location>
</feature>
<evidence type="ECO:0000259" key="8">
    <source>
        <dbReference type="Pfam" id="PF00892"/>
    </source>
</evidence>
<feature type="transmembrane region" description="Helical" evidence="7">
    <location>
        <begin position="123"/>
        <end position="144"/>
    </location>
</feature>
<feature type="transmembrane region" description="Helical" evidence="7">
    <location>
        <begin position="239"/>
        <end position="260"/>
    </location>
</feature>
<reference evidence="9 10" key="1">
    <citation type="submission" date="2016-10" db="EMBL/GenBank/DDBJ databases">
        <authorList>
            <person name="de Groot N.N."/>
        </authorList>
    </citation>
    <scope>NUCLEOTIDE SEQUENCE [LARGE SCALE GENOMIC DNA]</scope>
    <source>
        <strain evidence="9 10">DSM 16619</strain>
    </source>
</reference>
<feature type="transmembrane region" description="Helical" evidence="7">
    <location>
        <begin position="33"/>
        <end position="53"/>
    </location>
</feature>
<gene>
    <name evidence="9" type="ORF">SAMN05192589_11786</name>
</gene>
<dbReference type="Proteomes" id="UP000198781">
    <property type="component" value="Unassembled WGS sequence"/>
</dbReference>
<feature type="transmembrane region" description="Helical" evidence="7">
    <location>
        <begin position="153"/>
        <end position="170"/>
    </location>
</feature>
<dbReference type="InterPro" id="IPR037185">
    <property type="entry name" value="EmrE-like"/>
</dbReference>
<dbReference type="AlphaFoldDB" id="A0A1G7CYJ8"/>
<evidence type="ECO:0000256" key="4">
    <source>
        <dbReference type="ARBA" id="ARBA00022989"/>
    </source>
</evidence>
<keyword evidence="3 7" id="KW-0812">Transmembrane</keyword>
<name>A0A1G7CYJ8_9BURK</name>
<dbReference type="SUPFAM" id="SSF103481">
    <property type="entry name" value="Multidrug resistance efflux transporter EmrE"/>
    <property type="match status" value="2"/>
</dbReference>
<dbReference type="InterPro" id="IPR000620">
    <property type="entry name" value="EamA_dom"/>
</dbReference>
<dbReference type="RefSeq" id="WP_092745626.1">
    <property type="nucleotide sequence ID" value="NZ_FMZC01000017.1"/>
</dbReference>
<evidence type="ECO:0000256" key="5">
    <source>
        <dbReference type="ARBA" id="ARBA00023136"/>
    </source>
</evidence>
<evidence type="ECO:0000256" key="6">
    <source>
        <dbReference type="SAM" id="MobiDB-lite"/>
    </source>
</evidence>
<sequence>MTPSTETPPTASPATAATPAAATGLQSPETRGLLWGLLGVVIFAFTLPMTRLAVGTPEAPQMSGLFMAMGRAAIAGVLSALLLWARRAPWPRPEEWRPLAFTALGVVFGFPLLTSLAMRHVGAVHASVIIGVLPLATAGVGALLHRQRPSPRFWLCAVLGTAMVVAFAVLRSGSAGLSLHPADLLLLAAVLCAAVGYGYGGQLSQRMPSGSVICWALVISLPATLPLGAWSWPTAPMPASAWGALAYVSVFSMWLGFFAWYRGLALGGTVRVSQVQLVQPFLGMLFSVPLLGESLDGVSLAFGIAVMATVVVGRRAPVRPGRPIHPGPAAMRG</sequence>
<accession>A0A1G7CYJ8</accession>
<keyword evidence="4 7" id="KW-1133">Transmembrane helix</keyword>
<evidence type="ECO:0000313" key="9">
    <source>
        <dbReference type="EMBL" id="SDE44387.1"/>
    </source>
</evidence>
<evidence type="ECO:0000256" key="7">
    <source>
        <dbReference type="SAM" id="Phobius"/>
    </source>
</evidence>
<feature type="transmembrane region" description="Helical" evidence="7">
    <location>
        <begin position="65"/>
        <end position="84"/>
    </location>
</feature>
<keyword evidence="5 7" id="KW-0472">Membrane</keyword>
<keyword evidence="10" id="KW-1185">Reference proteome</keyword>
<comment type="similarity">
    <text evidence="2">Belongs to the EamA transporter family.</text>
</comment>
<dbReference type="InterPro" id="IPR050638">
    <property type="entry name" value="AA-Vitamin_Transporters"/>
</dbReference>
<organism evidence="9 10">
    <name type="scientific">Paracidovorax valerianellae</name>
    <dbReference type="NCBI Taxonomy" id="187868"/>
    <lineage>
        <taxon>Bacteria</taxon>
        <taxon>Pseudomonadati</taxon>
        <taxon>Pseudomonadota</taxon>
        <taxon>Betaproteobacteria</taxon>
        <taxon>Burkholderiales</taxon>
        <taxon>Comamonadaceae</taxon>
        <taxon>Paracidovorax</taxon>
    </lineage>
</organism>
<dbReference type="Pfam" id="PF00892">
    <property type="entry name" value="EamA"/>
    <property type="match status" value="2"/>
</dbReference>
<evidence type="ECO:0000256" key="2">
    <source>
        <dbReference type="ARBA" id="ARBA00007362"/>
    </source>
</evidence>
<feature type="domain" description="EamA" evidence="8">
    <location>
        <begin position="182"/>
        <end position="311"/>
    </location>
</feature>
<protein>
    <submittedName>
        <fullName evidence="9">Permease of the drug/metabolite transporter (DMT) superfamily</fullName>
    </submittedName>
</protein>
<evidence type="ECO:0000313" key="10">
    <source>
        <dbReference type="Proteomes" id="UP000198781"/>
    </source>
</evidence>
<evidence type="ECO:0000256" key="1">
    <source>
        <dbReference type="ARBA" id="ARBA00004141"/>
    </source>
</evidence>
<dbReference type="OrthoDB" id="9784288at2"/>